<name>A0AAW2YAE4_9LAMI</name>
<evidence type="ECO:0000259" key="2">
    <source>
        <dbReference type="PROSITE" id="PS50994"/>
    </source>
</evidence>
<dbReference type="SUPFAM" id="SSF53098">
    <property type="entry name" value="Ribonuclease H-like"/>
    <property type="match status" value="1"/>
</dbReference>
<sequence>MPQLNGVAERRNRTLLDMVRSMMSFTALPLSFWGYALETAARLLNIPLSKSVAQTPYQIWHGPAFYKYLRVWNVFVSRNVVFLERGFPADTRQDELLLEESSEAPQSNAGTSTAPVASTDNVPVLRRSARVPQPPERFGFPGVTGQLDSDPKTYEEAMSNIDSEKWL</sequence>
<protein>
    <recommendedName>
        <fullName evidence="2">Integrase catalytic domain-containing protein</fullName>
    </recommendedName>
</protein>
<reference evidence="3" key="1">
    <citation type="submission" date="2020-06" db="EMBL/GenBank/DDBJ databases">
        <authorList>
            <person name="Li T."/>
            <person name="Hu X."/>
            <person name="Zhang T."/>
            <person name="Song X."/>
            <person name="Zhang H."/>
            <person name="Dai N."/>
            <person name="Sheng W."/>
            <person name="Hou X."/>
            <person name="Wei L."/>
        </authorList>
    </citation>
    <scope>NUCLEOTIDE SEQUENCE</scope>
    <source>
        <strain evidence="3">KEN1</strain>
        <tissue evidence="3">Leaf</tissue>
    </source>
</reference>
<dbReference type="PROSITE" id="PS50994">
    <property type="entry name" value="INTEGRASE"/>
    <property type="match status" value="1"/>
</dbReference>
<feature type="region of interest" description="Disordered" evidence="1">
    <location>
        <begin position="94"/>
        <end position="167"/>
    </location>
</feature>
<evidence type="ECO:0000256" key="1">
    <source>
        <dbReference type="SAM" id="MobiDB-lite"/>
    </source>
</evidence>
<dbReference type="PANTHER" id="PTHR42648">
    <property type="entry name" value="TRANSPOSASE, PUTATIVE-RELATED"/>
    <property type="match status" value="1"/>
</dbReference>
<feature type="domain" description="Integrase catalytic" evidence="2">
    <location>
        <begin position="1"/>
        <end position="64"/>
    </location>
</feature>
<feature type="compositionally biased region" description="Polar residues" evidence="1">
    <location>
        <begin position="103"/>
        <end position="121"/>
    </location>
</feature>
<comment type="caution">
    <text evidence="3">The sequence shown here is derived from an EMBL/GenBank/DDBJ whole genome shotgun (WGS) entry which is preliminary data.</text>
</comment>
<dbReference type="AlphaFoldDB" id="A0AAW2YAE4"/>
<dbReference type="EMBL" id="JACGWN010000001">
    <property type="protein sequence ID" value="KAL0462767.1"/>
    <property type="molecule type" value="Genomic_DNA"/>
</dbReference>
<dbReference type="InterPro" id="IPR012337">
    <property type="entry name" value="RNaseH-like_sf"/>
</dbReference>
<dbReference type="Gene3D" id="3.30.420.10">
    <property type="entry name" value="Ribonuclease H-like superfamily/Ribonuclease H"/>
    <property type="match status" value="1"/>
</dbReference>
<dbReference type="PANTHER" id="PTHR42648:SF27">
    <property type="entry name" value="RNA-DIRECTED DNA POLYMERASE"/>
    <property type="match status" value="1"/>
</dbReference>
<evidence type="ECO:0000313" key="3">
    <source>
        <dbReference type="EMBL" id="KAL0462767.1"/>
    </source>
</evidence>
<dbReference type="InterPro" id="IPR039537">
    <property type="entry name" value="Retrotran_Ty1/copia-like"/>
</dbReference>
<gene>
    <name evidence="3" type="ORF">Slati_0164300</name>
</gene>
<accession>A0AAW2YAE4</accession>
<reference evidence="3" key="2">
    <citation type="journal article" date="2024" name="Plant">
        <title>Genomic evolution and insights into agronomic trait innovations of Sesamum species.</title>
        <authorList>
            <person name="Miao H."/>
            <person name="Wang L."/>
            <person name="Qu L."/>
            <person name="Liu H."/>
            <person name="Sun Y."/>
            <person name="Le M."/>
            <person name="Wang Q."/>
            <person name="Wei S."/>
            <person name="Zheng Y."/>
            <person name="Lin W."/>
            <person name="Duan Y."/>
            <person name="Cao H."/>
            <person name="Xiong S."/>
            <person name="Wang X."/>
            <person name="Wei L."/>
            <person name="Li C."/>
            <person name="Ma Q."/>
            <person name="Ju M."/>
            <person name="Zhao R."/>
            <person name="Li G."/>
            <person name="Mu C."/>
            <person name="Tian Q."/>
            <person name="Mei H."/>
            <person name="Zhang T."/>
            <person name="Gao T."/>
            <person name="Zhang H."/>
        </authorList>
    </citation>
    <scope>NUCLEOTIDE SEQUENCE</scope>
    <source>
        <strain evidence="3">KEN1</strain>
    </source>
</reference>
<organism evidence="3">
    <name type="scientific">Sesamum latifolium</name>
    <dbReference type="NCBI Taxonomy" id="2727402"/>
    <lineage>
        <taxon>Eukaryota</taxon>
        <taxon>Viridiplantae</taxon>
        <taxon>Streptophyta</taxon>
        <taxon>Embryophyta</taxon>
        <taxon>Tracheophyta</taxon>
        <taxon>Spermatophyta</taxon>
        <taxon>Magnoliopsida</taxon>
        <taxon>eudicotyledons</taxon>
        <taxon>Gunneridae</taxon>
        <taxon>Pentapetalae</taxon>
        <taxon>asterids</taxon>
        <taxon>lamiids</taxon>
        <taxon>Lamiales</taxon>
        <taxon>Pedaliaceae</taxon>
        <taxon>Sesamum</taxon>
    </lineage>
</organism>
<dbReference type="InterPro" id="IPR036397">
    <property type="entry name" value="RNaseH_sf"/>
</dbReference>
<dbReference type="GO" id="GO:0015074">
    <property type="term" value="P:DNA integration"/>
    <property type="evidence" value="ECO:0007669"/>
    <property type="project" value="InterPro"/>
</dbReference>
<dbReference type="GO" id="GO:0003676">
    <property type="term" value="F:nucleic acid binding"/>
    <property type="evidence" value="ECO:0007669"/>
    <property type="project" value="InterPro"/>
</dbReference>
<proteinExistence type="predicted"/>
<dbReference type="InterPro" id="IPR001584">
    <property type="entry name" value="Integrase_cat-core"/>
</dbReference>